<evidence type="ECO:0000313" key="2">
    <source>
        <dbReference type="Proteomes" id="UP000184241"/>
    </source>
</evidence>
<dbReference type="Gene3D" id="3.90.1720.10">
    <property type="entry name" value="endopeptidase domain like (from Nostoc punctiforme)"/>
    <property type="match status" value="1"/>
</dbReference>
<dbReference type="EMBL" id="FQXU01000012">
    <property type="protein sequence ID" value="SHI29959.1"/>
    <property type="molecule type" value="Genomic_DNA"/>
</dbReference>
<organism evidence="1 2">
    <name type="scientific">Clostridium intestinale DSM 6191</name>
    <dbReference type="NCBI Taxonomy" id="1121320"/>
    <lineage>
        <taxon>Bacteria</taxon>
        <taxon>Bacillati</taxon>
        <taxon>Bacillota</taxon>
        <taxon>Clostridia</taxon>
        <taxon>Eubacteriales</taxon>
        <taxon>Clostridiaceae</taxon>
        <taxon>Clostridium</taxon>
    </lineage>
</organism>
<evidence type="ECO:0008006" key="3">
    <source>
        <dbReference type="Google" id="ProtNLM"/>
    </source>
</evidence>
<proteinExistence type="predicted"/>
<dbReference type="AlphaFoldDB" id="A0A1M6A0V1"/>
<dbReference type="RefSeq" id="WP_073021684.1">
    <property type="nucleotide sequence ID" value="NZ_FQXU01000012.1"/>
</dbReference>
<accession>A0A1M6A0V1</accession>
<dbReference type="SUPFAM" id="SSF54001">
    <property type="entry name" value="Cysteine proteinases"/>
    <property type="match status" value="1"/>
</dbReference>
<sequence>MRDIYIVLTATGTFYARAIRLYTKKQYTHSSISLDEELSSMYSMCRKYARNPFLGEFKKEEINKGVFSFYPNCPSVVIKITVDATQYTQMNSILKDFNRKQVKYNLIGIFFKLFNKEYQARDKFFCSEMIAYLLKETNVYEFDKPLNFVEPMDLLEIPSAEIVYQGPLNNYQMAAY</sequence>
<reference evidence="1 2" key="1">
    <citation type="submission" date="2016-11" db="EMBL/GenBank/DDBJ databases">
        <authorList>
            <person name="Jaros S."/>
            <person name="Januszkiewicz K."/>
            <person name="Wedrychowicz H."/>
        </authorList>
    </citation>
    <scope>NUCLEOTIDE SEQUENCE [LARGE SCALE GENOMIC DNA]</scope>
    <source>
        <strain evidence="1 2">DSM 6191</strain>
    </source>
</reference>
<dbReference type="Proteomes" id="UP000184241">
    <property type="component" value="Unassembled WGS sequence"/>
</dbReference>
<evidence type="ECO:0000313" key="1">
    <source>
        <dbReference type="EMBL" id="SHI29959.1"/>
    </source>
</evidence>
<gene>
    <name evidence="1" type="ORF">SAMN02745941_03564</name>
</gene>
<name>A0A1M6A0V1_9CLOT</name>
<dbReference type="InterPro" id="IPR038765">
    <property type="entry name" value="Papain-like_cys_pep_sf"/>
</dbReference>
<protein>
    <recommendedName>
        <fullName evidence="3">Permuted papain-like amidase enzyme, YaeF/YiiX, C92 family</fullName>
    </recommendedName>
</protein>